<dbReference type="InterPro" id="IPR000542">
    <property type="entry name" value="Carn_acyl_trans"/>
</dbReference>
<comment type="caution">
    <text evidence="5">The sequence shown here is derived from an EMBL/GenBank/DDBJ whole genome shotgun (WGS) entry which is preliminary data.</text>
</comment>
<feature type="domain" description="Choline/carnitine acyltransferase" evidence="4">
    <location>
        <begin position="4"/>
        <end position="563"/>
    </location>
</feature>
<dbReference type="Pfam" id="PF00755">
    <property type="entry name" value="Carn_acyltransf"/>
    <property type="match status" value="1"/>
</dbReference>
<name>A0ABQ6IMS3_9MICO</name>
<reference evidence="6" key="1">
    <citation type="journal article" date="2019" name="Int. J. Syst. Evol. Microbiol.">
        <title>The Global Catalogue of Microorganisms (GCM) 10K type strain sequencing project: providing services to taxonomists for standard genome sequencing and annotation.</title>
        <authorList>
            <consortium name="The Broad Institute Genomics Platform"/>
            <consortium name="The Broad Institute Genome Sequencing Center for Infectious Disease"/>
            <person name="Wu L."/>
            <person name="Ma J."/>
        </authorList>
    </citation>
    <scope>NUCLEOTIDE SEQUENCE [LARGE SCALE GENOMIC DNA]</scope>
    <source>
        <strain evidence="6">NBRC 113072</strain>
    </source>
</reference>
<keyword evidence="2" id="KW-0808">Transferase</keyword>
<dbReference type="Gene3D" id="3.30.559.10">
    <property type="entry name" value="Chloramphenicol acetyltransferase-like domain"/>
    <property type="match status" value="1"/>
</dbReference>
<dbReference type="Proteomes" id="UP001157126">
    <property type="component" value="Unassembled WGS sequence"/>
</dbReference>
<gene>
    <name evidence="5" type="ORF">GCM10025883_05480</name>
</gene>
<dbReference type="PANTHER" id="PTHR22589:SF16">
    <property type="entry name" value="CARNITINE O-PALMITOYLTRANSFERASE 2, MITOCHONDRIAL"/>
    <property type="match status" value="1"/>
</dbReference>
<organism evidence="5 6">
    <name type="scientific">Mobilicoccus caccae</name>
    <dbReference type="NCBI Taxonomy" id="1859295"/>
    <lineage>
        <taxon>Bacteria</taxon>
        <taxon>Bacillati</taxon>
        <taxon>Actinomycetota</taxon>
        <taxon>Actinomycetes</taxon>
        <taxon>Micrococcales</taxon>
        <taxon>Dermatophilaceae</taxon>
        <taxon>Mobilicoccus</taxon>
    </lineage>
</organism>
<protein>
    <recommendedName>
        <fullName evidence="4">Choline/carnitine acyltransferase domain-containing protein</fullName>
    </recommendedName>
</protein>
<accession>A0ABQ6IMS3</accession>
<sequence>MKQLPVPSLEQTMAGFCEAVEPLVAPEVLEASRRAAQAFADGDGPAAQEALRRFADAEHGEGRSWLSTAWFDGYFGVRTPLPLTSNTYFELAWEQTRSGVDLAADVVAGFAAVHLAHLRGEFEIPTSARGEQVDPGQFGFLSGGIRIPRERLDVSEPGDAGAGGREVVVLHRGHAAALTVSDADGHPLPASAIGAALAEIAASTPTEPGLFARPAYLAGDDAAAMLTTLVADHGNGDTYERLRNALFVLTLVDDTTPDSDGDGDGEDLEEFMRRGAFGLDEAWPYKAVSLRVPLGSTPRVGLHMEHAMIDGGTIVAVIAAAQQAAADLDPGADGAPVAWEPVSWTLTEDQRARLVAAGEDYEQQAAGLRFRIVTEPIEPFPTLPFKAGLDGVLQLVMLYAQLATYGRVRSTYESVDMREYRAGRTECLRPNTPEAVACATAMVAGEAGPVHLEAAMAAHRARIKSAKAGQAIDRHLFGLHLMAERDGLRAPLIDDEGYRALTTDFLSTTSLGSRAQIVRTAFAPTSAGGLGLYYSASDRDVDVCISYDEREASRVTEFEENLRAGVRAVRDLMVAAASDAAAVSRAGS</sequence>
<evidence type="ECO:0000313" key="5">
    <source>
        <dbReference type="EMBL" id="GMA38503.1"/>
    </source>
</evidence>
<evidence type="ECO:0000313" key="6">
    <source>
        <dbReference type="Proteomes" id="UP001157126"/>
    </source>
</evidence>
<comment type="similarity">
    <text evidence="1">Belongs to the carnitine/choline acetyltransferase family.</text>
</comment>
<evidence type="ECO:0000259" key="4">
    <source>
        <dbReference type="Pfam" id="PF00755"/>
    </source>
</evidence>
<dbReference type="PANTHER" id="PTHR22589">
    <property type="entry name" value="CARNITINE O-ACYLTRANSFERASE"/>
    <property type="match status" value="1"/>
</dbReference>
<keyword evidence="3" id="KW-0012">Acyltransferase</keyword>
<dbReference type="InterPro" id="IPR039551">
    <property type="entry name" value="Cho/carn_acyl_trans"/>
</dbReference>
<dbReference type="Gene3D" id="3.30.559.70">
    <property type="entry name" value="Choline/Carnitine o-acyltransferase, domain 2"/>
    <property type="match status" value="1"/>
</dbReference>
<evidence type="ECO:0000256" key="1">
    <source>
        <dbReference type="ARBA" id="ARBA00005232"/>
    </source>
</evidence>
<evidence type="ECO:0000256" key="3">
    <source>
        <dbReference type="ARBA" id="ARBA00023315"/>
    </source>
</evidence>
<dbReference type="RefSeq" id="WP_284302571.1">
    <property type="nucleotide sequence ID" value="NZ_BSUO01000001.1"/>
</dbReference>
<dbReference type="EMBL" id="BSUO01000001">
    <property type="protein sequence ID" value="GMA38503.1"/>
    <property type="molecule type" value="Genomic_DNA"/>
</dbReference>
<evidence type="ECO:0000256" key="2">
    <source>
        <dbReference type="ARBA" id="ARBA00022679"/>
    </source>
</evidence>
<dbReference type="SUPFAM" id="SSF52777">
    <property type="entry name" value="CoA-dependent acyltransferases"/>
    <property type="match status" value="2"/>
</dbReference>
<dbReference type="InterPro" id="IPR023213">
    <property type="entry name" value="CAT-like_dom_sf"/>
</dbReference>
<dbReference type="InterPro" id="IPR042231">
    <property type="entry name" value="Cho/carn_acyl_trans_2"/>
</dbReference>
<keyword evidence="6" id="KW-1185">Reference proteome</keyword>
<proteinExistence type="inferred from homology"/>